<accession>A0A846S628</accession>
<feature type="transmembrane region" description="Helical" evidence="8">
    <location>
        <begin position="360"/>
        <end position="378"/>
    </location>
</feature>
<dbReference type="AlphaFoldDB" id="A0A846S628"/>
<feature type="transmembrane region" description="Helical" evidence="8">
    <location>
        <begin position="206"/>
        <end position="227"/>
    </location>
</feature>
<keyword evidence="4" id="KW-1003">Cell membrane</keyword>
<feature type="transmembrane region" description="Helical" evidence="8">
    <location>
        <begin position="462"/>
        <end position="483"/>
    </location>
</feature>
<dbReference type="NCBIfam" id="NF007399">
    <property type="entry name" value="PRK09928.1"/>
    <property type="match status" value="1"/>
</dbReference>
<dbReference type="NCBIfam" id="TIGR00842">
    <property type="entry name" value="bcct"/>
    <property type="match status" value="1"/>
</dbReference>
<dbReference type="PROSITE" id="PS01303">
    <property type="entry name" value="BCCT"/>
    <property type="match status" value="1"/>
</dbReference>
<dbReference type="PANTHER" id="PTHR30047">
    <property type="entry name" value="HIGH-AFFINITY CHOLINE TRANSPORT PROTEIN-RELATED"/>
    <property type="match status" value="1"/>
</dbReference>
<dbReference type="PANTHER" id="PTHR30047:SF7">
    <property type="entry name" value="HIGH-AFFINITY CHOLINE TRANSPORT PROTEIN"/>
    <property type="match status" value="1"/>
</dbReference>
<proteinExistence type="inferred from homology"/>
<sequence length="689" mass="75138">MTATVDKHAEPPKRGVKKVLPPVNKPVFIAAALGTLAITIWALIAPANAEGVLGAVVGWTSDWFGWFYVLLVAIVLIFVIYLAASKYGNTKLGPEHSKPEFGLLAWASMLFAAGISTDLMFFAVSEPVTQYLAPPSTEPETVDAAREATVWTLFHYGLSGWGLYALMGIALAYFAYRMNMPLAIRSALAPIFGKRVHGVVGDSVDFAALLGTVFGVATSLGIGVVMVNTGLNQVFGIPIGVGSQIGIVVIGVVVATLSAVSGVDKGIKFLSILNVFLAVALSLWVLIAGNTQFLLNAFVLNVFDFIRMFPDMAGQTFAFEDTGTWMTDWTLFFWAWWIAFASFVGLFLARISRGRTIRQFVLGTLTIPFIYIFMWISIYGNSALDIIRDGDKDFGEKTMLNPEGGFYELLSNYPGFIVIAALATLTALLFYVTTADSAALVMANLSSRLPTPQDDGRPGLRIFWAVATGALTIAMLIVGGVGALQNATVVMGLPFAFVVILVMIGLYKALRVEANRVDSVDQSLPGSLARRSRTGDGHEPWQRQLGRVLSFPSGNKARDFEREILTPTLEEVAAEMGERGVTARCGRVDTEGQFVEDGELIQLEVDGQGQYPFRYQVWPHKVSVPSFGGHVPRGTEDYYRMEVYLDGGTGQGYDIMGYSKEQLIDDILDKYGRHVEFLQLQENILNHDG</sequence>
<keyword evidence="7 8" id="KW-0472">Membrane</keyword>
<dbReference type="InterPro" id="IPR018093">
    <property type="entry name" value="BCCT_CS"/>
</dbReference>
<evidence type="ECO:0000313" key="9">
    <source>
        <dbReference type="EMBL" id="NJC56287.1"/>
    </source>
</evidence>
<comment type="caution">
    <text evidence="9">The sequence shown here is derived from an EMBL/GenBank/DDBJ whole genome shotgun (WGS) entry which is preliminary data.</text>
</comment>
<comment type="subcellular location">
    <subcellularLocation>
        <location evidence="1">Cell membrane</location>
        <topology evidence="1">Multi-pass membrane protein</topology>
    </subcellularLocation>
</comment>
<feature type="transmembrane region" description="Helical" evidence="8">
    <location>
        <begin position="153"/>
        <end position="175"/>
    </location>
</feature>
<evidence type="ECO:0000256" key="5">
    <source>
        <dbReference type="ARBA" id="ARBA00022692"/>
    </source>
</evidence>
<evidence type="ECO:0000256" key="3">
    <source>
        <dbReference type="ARBA" id="ARBA00022448"/>
    </source>
</evidence>
<keyword evidence="3" id="KW-0813">Transport</keyword>
<feature type="transmembrane region" description="Helical" evidence="8">
    <location>
        <begin position="329"/>
        <end position="348"/>
    </location>
</feature>
<evidence type="ECO:0000256" key="2">
    <source>
        <dbReference type="ARBA" id="ARBA00005658"/>
    </source>
</evidence>
<evidence type="ECO:0000313" key="10">
    <source>
        <dbReference type="Proteomes" id="UP000576792"/>
    </source>
</evidence>
<dbReference type="InterPro" id="IPR000060">
    <property type="entry name" value="BCCT_transptr"/>
</dbReference>
<feature type="transmembrane region" description="Helical" evidence="8">
    <location>
        <begin position="27"/>
        <end position="44"/>
    </location>
</feature>
<comment type="similarity">
    <text evidence="2">Belongs to the BCCT transporter (TC 2.A.15) family.</text>
</comment>
<feature type="transmembrane region" description="Helical" evidence="8">
    <location>
        <begin position="103"/>
        <end position="124"/>
    </location>
</feature>
<name>A0A846S628_9MICO</name>
<feature type="transmembrane region" description="Helical" evidence="8">
    <location>
        <begin position="489"/>
        <end position="507"/>
    </location>
</feature>
<dbReference type="GO" id="GO:0005886">
    <property type="term" value="C:plasma membrane"/>
    <property type="evidence" value="ECO:0007669"/>
    <property type="project" value="UniProtKB-SubCell"/>
</dbReference>
<evidence type="ECO:0000256" key="6">
    <source>
        <dbReference type="ARBA" id="ARBA00022989"/>
    </source>
</evidence>
<feature type="transmembrane region" description="Helical" evidence="8">
    <location>
        <begin position="266"/>
        <end position="286"/>
    </location>
</feature>
<dbReference type="EMBL" id="JAATJN010000001">
    <property type="protein sequence ID" value="NJC56287.1"/>
    <property type="molecule type" value="Genomic_DNA"/>
</dbReference>
<protein>
    <submittedName>
        <fullName evidence="9">Choline/glycine/proline betaine transport protein</fullName>
    </submittedName>
</protein>
<evidence type="ECO:0000256" key="4">
    <source>
        <dbReference type="ARBA" id="ARBA00022475"/>
    </source>
</evidence>
<keyword evidence="6 8" id="KW-1133">Transmembrane helix</keyword>
<evidence type="ECO:0000256" key="1">
    <source>
        <dbReference type="ARBA" id="ARBA00004651"/>
    </source>
</evidence>
<dbReference type="RefSeq" id="WP_167950183.1">
    <property type="nucleotide sequence ID" value="NZ_BAAAPQ010000026.1"/>
</dbReference>
<keyword evidence="5 8" id="KW-0812">Transmembrane</keyword>
<feature type="transmembrane region" description="Helical" evidence="8">
    <location>
        <begin position="234"/>
        <end position="260"/>
    </location>
</feature>
<feature type="transmembrane region" description="Helical" evidence="8">
    <location>
        <begin position="64"/>
        <end position="83"/>
    </location>
</feature>
<evidence type="ECO:0000256" key="8">
    <source>
        <dbReference type="SAM" id="Phobius"/>
    </source>
</evidence>
<reference evidence="9 10" key="1">
    <citation type="submission" date="2020-03" db="EMBL/GenBank/DDBJ databases">
        <title>Sequencing the genomes of 1000 actinobacteria strains.</title>
        <authorList>
            <person name="Klenk H.-P."/>
        </authorList>
    </citation>
    <scope>NUCLEOTIDE SEQUENCE [LARGE SCALE GENOMIC DNA]</scope>
    <source>
        <strain evidence="9 10">DSM 18964</strain>
    </source>
</reference>
<evidence type="ECO:0000256" key="7">
    <source>
        <dbReference type="ARBA" id="ARBA00023136"/>
    </source>
</evidence>
<gene>
    <name evidence="9" type="ORF">BKA07_001322</name>
</gene>
<dbReference type="GO" id="GO:0022857">
    <property type="term" value="F:transmembrane transporter activity"/>
    <property type="evidence" value="ECO:0007669"/>
    <property type="project" value="InterPro"/>
</dbReference>
<dbReference type="Pfam" id="PF02028">
    <property type="entry name" value="BCCT"/>
    <property type="match status" value="1"/>
</dbReference>
<feature type="transmembrane region" description="Helical" evidence="8">
    <location>
        <begin position="416"/>
        <end position="441"/>
    </location>
</feature>
<dbReference type="Proteomes" id="UP000576792">
    <property type="component" value="Unassembled WGS sequence"/>
</dbReference>
<keyword evidence="10" id="KW-1185">Reference proteome</keyword>
<organism evidence="9 10">
    <name type="scientific">Brevibacterium marinum</name>
    <dbReference type="NCBI Taxonomy" id="418643"/>
    <lineage>
        <taxon>Bacteria</taxon>
        <taxon>Bacillati</taxon>
        <taxon>Actinomycetota</taxon>
        <taxon>Actinomycetes</taxon>
        <taxon>Micrococcales</taxon>
        <taxon>Brevibacteriaceae</taxon>
        <taxon>Brevibacterium</taxon>
    </lineage>
</organism>